<dbReference type="InterPro" id="IPR002718">
    <property type="entry name" value="OMP_Helicobacter"/>
</dbReference>
<dbReference type="EMBL" id="LN650056">
    <property type="protein sequence ID" value="CEI71348.1"/>
    <property type="molecule type" value="Genomic_DNA"/>
</dbReference>
<organism evidence="3">
    <name type="scientific">Helicobacter pylori</name>
    <name type="common">Campylobacter pylori</name>
    <dbReference type="NCBI Taxonomy" id="210"/>
    <lineage>
        <taxon>Bacteria</taxon>
        <taxon>Pseudomonadati</taxon>
        <taxon>Campylobacterota</taxon>
        <taxon>Epsilonproteobacteria</taxon>
        <taxon>Campylobacterales</taxon>
        <taxon>Helicobacteraceae</taxon>
        <taxon>Helicobacter</taxon>
    </lineage>
</organism>
<evidence type="ECO:0000259" key="2">
    <source>
        <dbReference type="Pfam" id="PF18304"/>
    </source>
</evidence>
<dbReference type="Pfam" id="PF01856">
    <property type="entry name" value="HP_OMP"/>
    <property type="match status" value="1"/>
</dbReference>
<dbReference type="InterPro" id="IPR040838">
    <property type="entry name" value="SabA_N_adhesion"/>
</dbReference>
<sequence length="746" mass="80496">MKKHILSLTLGSLLVSTLSAEDDGFYTSVGYQIGEAAQMVTNTKGIQQLSDNYENLSKLLTRYSKLNTFIQLASDPSAINAARENLGASAKNLIGDTKTSPAYQAVLLAINAAVGFWNVLGYATQCGGNGNQKSTSSTTIFNNEPGYRSTSITCSYNNLGIGREGVMSIDNMKKVNEAYQILQTALKNGLPALKENNGTLSEVKYTYTCSGGGNTNCDPSLFGITGTTNNGDGRNGGSVTKTQTIDGKQVTTTISSKVVDSGASGNTSRVSYTEITNQLSGVPDSAQALLAQASTLINTINDACPWFSVTNKSGGPQMNPTSGGLCNFKEEISAIQKMITDAQELVNQTSVINSHEQTAPVGGNKPFNPFTDASFAQGMLANASAQAKMLDLSHQVGQTINPDNLSGNFKNFVTGFLATCNNPSTAGTGGTQGSVPGTVTTQTFASGCAYVEQTITNLNNSIAHFGTQEQQIQQAENIADTLVHFKSRYSELGNTYNSITTALSKVPNAQSLQNVVSKKNNPYSPQGIETNYYLNQNTYNQIQTINQELGRNPFRKLGIVSSQTNNGAMNGIGIQVGYKQFFGQKRKWGARYYGFFDYNHAFIKSSFFNSASDVWTYGFGADALYNFINDKATNFLGKNNKLSVGLFGGIALAGTSWLNSEYVNLATVNNVYNAKINTANFQFLFNMGVRMNLARSKKKGSDHAAQHGIELGLKIPTINTNYYSFMGAELKYRRLYSVYLNYVFAY</sequence>
<evidence type="ECO:0000256" key="1">
    <source>
        <dbReference type="SAM" id="SignalP"/>
    </source>
</evidence>
<feature type="signal peptide" evidence="1">
    <location>
        <begin position="1"/>
        <end position="20"/>
    </location>
</feature>
<gene>
    <name evidence="3" type="primary">babA</name>
</gene>
<evidence type="ECO:0000313" key="3">
    <source>
        <dbReference type="EMBL" id="CEI71348.1"/>
    </source>
</evidence>
<dbReference type="Pfam" id="PF18304">
    <property type="entry name" value="SabA_adhesion"/>
    <property type="match status" value="1"/>
</dbReference>
<dbReference type="PRINTS" id="PR01776">
    <property type="entry name" value="HPOMPFAMILY"/>
</dbReference>
<accession>A0A0A8TSK2</accession>
<proteinExistence type="predicted"/>
<keyword evidence="1" id="KW-0732">Signal</keyword>
<feature type="chain" id="PRO_5002058373" evidence="1">
    <location>
        <begin position="21"/>
        <end position="746"/>
    </location>
</feature>
<protein>
    <submittedName>
        <fullName evidence="3">BabA</fullName>
    </submittedName>
</protein>
<dbReference type="AlphaFoldDB" id="A0A0A8TSK2"/>
<name>A0A0A8TSK2_HELPX</name>
<reference evidence="3" key="1">
    <citation type="submission" date="2014-11" db="EMBL/GenBank/DDBJ databases">
        <title>Dynamics of Lewis B binding and sequence variation of the babA adhesin gene during chronic Helicobacter pylori infection in humans.</title>
        <authorList>
            <person name="Nell S."/>
            <person name="Kennemann L."/>
            <person name="Schwarz S."/>
            <person name="Josenhans C."/>
            <person name="Suerbaum S."/>
        </authorList>
    </citation>
    <scope>NUCLEOTIDE SEQUENCE</scope>
    <source>
        <strain evidence="3">NQ1624</strain>
    </source>
</reference>
<dbReference type="SMR" id="A0A0A8TSK2"/>
<feature type="domain" description="SabA N-terminal extracellular adhesion" evidence="2">
    <location>
        <begin position="46"/>
        <end position="375"/>
    </location>
</feature>